<organism evidence="2 3">
    <name type="scientific">Amphimedon queenslandica</name>
    <name type="common">Sponge</name>
    <dbReference type="NCBI Taxonomy" id="400682"/>
    <lineage>
        <taxon>Eukaryota</taxon>
        <taxon>Metazoa</taxon>
        <taxon>Porifera</taxon>
        <taxon>Demospongiae</taxon>
        <taxon>Heteroscleromorpha</taxon>
        <taxon>Haplosclerida</taxon>
        <taxon>Niphatidae</taxon>
        <taxon>Amphimedon</taxon>
    </lineage>
</organism>
<reference evidence="3" key="1">
    <citation type="journal article" date="2010" name="Nature">
        <title>The Amphimedon queenslandica genome and the evolution of animal complexity.</title>
        <authorList>
            <person name="Srivastava M."/>
            <person name="Simakov O."/>
            <person name="Chapman J."/>
            <person name="Fahey B."/>
            <person name="Gauthier M.E."/>
            <person name="Mitros T."/>
            <person name="Richards G.S."/>
            <person name="Conaco C."/>
            <person name="Dacre M."/>
            <person name="Hellsten U."/>
            <person name="Larroux C."/>
            <person name="Putnam N.H."/>
            <person name="Stanke M."/>
            <person name="Adamska M."/>
            <person name="Darling A."/>
            <person name="Degnan S.M."/>
            <person name="Oakley T.H."/>
            <person name="Plachetzki D.C."/>
            <person name="Zhai Y."/>
            <person name="Adamski M."/>
            <person name="Calcino A."/>
            <person name="Cummins S.F."/>
            <person name="Goodstein D.M."/>
            <person name="Harris C."/>
            <person name="Jackson D.J."/>
            <person name="Leys S.P."/>
            <person name="Shu S."/>
            <person name="Woodcroft B.J."/>
            <person name="Vervoort M."/>
            <person name="Kosik K.S."/>
            <person name="Manning G."/>
            <person name="Degnan B.M."/>
            <person name="Rokhsar D.S."/>
        </authorList>
    </citation>
    <scope>NUCLEOTIDE SEQUENCE [LARGE SCALE GENOMIC DNA]</scope>
</reference>
<evidence type="ECO:0000313" key="3">
    <source>
        <dbReference type="Proteomes" id="UP000007879"/>
    </source>
</evidence>
<feature type="compositionally biased region" description="Polar residues" evidence="1">
    <location>
        <begin position="126"/>
        <end position="143"/>
    </location>
</feature>
<accession>A0AAN0JZJ4</accession>
<dbReference type="GeneID" id="109591197"/>
<evidence type="ECO:0000256" key="1">
    <source>
        <dbReference type="SAM" id="MobiDB-lite"/>
    </source>
</evidence>
<dbReference type="RefSeq" id="XP_019862535.1">
    <property type="nucleotide sequence ID" value="XM_020006976.1"/>
</dbReference>
<dbReference type="Proteomes" id="UP000007879">
    <property type="component" value="Unassembled WGS sequence"/>
</dbReference>
<proteinExistence type="predicted"/>
<dbReference type="AlphaFoldDB" id="A0AAN0JZJ4"/>
<name>A0AAN0JZJ4_AMPQE</name>
<reference evidence="2" key="2">
    <citation type="submission" date="2024-06" db="UniProtKB">
        <authorList>
            <consortium name="EnsemblMetazoa"/>
        </authorList>
    </citation>
    <scope>IDENTIFICATION</scope>
</reference>
<keyword evidence="3" id="KW-1185">Reference proteome</keyword>
<protein>
    <submittedName>
        <fullName evidence="2">Uncharacterized protein</fullName>
    </submittedName>
</protein>
<evidence type="ECO:0000313" key="2">
    <source>
        <dbReference type="EnsemblMetazoa" id="XP_019862535.1"/>
    </source>
</evidence>
<sequence>MNARISSREVKLFRSFSSQFKEAVLHPVILASELYSAGIIDEYTRNKVSDSNHLHTSADLLINAVEIYLSKHNKENQLVMEFKRILKIFERHIPLNTVVEILETEYSSQGHHQRHKVDINKGGEKSLQSTASPGDTTVQGQKK</sequence>
<dbReference type="KEGG" id="aqu:109591197"/>
<dbReference type="EnsemblMetazoa" id="XM_020006976.1">
    <property type="protein sequence ID" value="XP_019862535.1"/>
    <property type="gene ID" value="LOC109591197"/>
</dbReference>
<feature type="region of interest" description="Disordered" evidence="1">
    <location>
        <begin position="110"/>
        <end position="143"/>
    </location>
</feature>